<dbReference type="InterPro" id="IPR012349">
    <property type="entry name" value="Split_barrel_FMN-bd"/>
</dbReference>
<reference evidence="1" key="1">
    <citation type="journal article" date="2021" name="PeerJ">
        <title>Extensive microbial diversity within the chicken gut microbiome revealed by metagenomics and culture.</title>
        <authorList>
            <person name="Gilroy R."/>
            <person name="Ravi A."/>
            <person name="Getino M."/>
            <person name="Pursley I."/>
            <person name="Horton D.L."/>
            <person name="Alikhan N.F."/>
            <person name="Baker D."/>
            <person name="Gharbi K."/>
            <person name="Hall N."/>
            <person name="Watson M."/>
            <person name="Adriaenssens E.M."/>
            <person name="Foster-Nyarko E."/>
            <person name="Jarju S."/>
            <person name="Secka A."/>
            <person name="Antonio M."/>
            <person name="Oren A."/>
            <person name="Chaudhuri R.R."/>
            <person name="La Ragione R."/>
            <person name="Hildebrand F."/>
            <person name="Pallen M.J."/>
        </authorList>
    </citation>
    <scope>NUCLEOTIDE SEQUENCE</scope>
    <source>
        <strain evidence="1">CHK156-179</strain>
    </source>
</reference>
<evidence type="ECO:0000313" key="2">
    <source>
        <dbReference type="Proteomes" id="UP000824221"/>
    </source>
</evidence>
<proteinExistence type="predicted"/>
<reference evidence="1" key="2">
    <citation type="submission" date="2021-04" db="EMBL/GenBank/DDBJ databases">
        <authorList>
            <person name="Gilroy R."/>
        </authorList>
    </citation>
    <scope>NUCLEOTIDE SEQUENCE</scope>
    <source>
        <strain evidence="1">CHK156-179</strain>
    </source>
</reference>
<accession>A0A9D2H1L8</accession>
<evidence type="ECO:0000313" key="1">
    <source>
        <dbReference type="EMBL" id="HJA02858.1"/>
    </source>
</evidence>
<dbReference type="EMBL" id="DXAJ01000086">
    <property type="protein sequence ID" value="HJA02858.1"/>
    <property type="molecule type" value="Genomic_DNA"/>
</dbReference>
<organism evidence="1 2">
    <name type="scientific">Candidatus Gallimonas gallistercoris</name>
    <dbReference type="NCBI Taxonomy" id="2838602"/>
    <lineage>
        <taxon>Bacteria</taxon>
        <taxon>Bacillati</taxon>
        <taxon>Bacillota</taxon>
        <taxon>Clostridia</taxon>
        <taxon>Candidatus Gallimonas</taxon>
    </lineage>
</organism>
<sequence>MFRALRRKKQALSQEECEAILKRGETCVLALAGDDGYPYAVPVNYCYVEGKVYIHCAKEGHKIDAVRRDPKASLTIIDCAKVLPEEYSTHYQSVIAFGRMRILEEEGEMRRAIEAFSLRHSPKVPEDERERVIARWMPSVAVIEFTPEYVSGKRSRY</sequence>
<dbReference type="Pfam" id="PF12900">
    <property type="entry name" value="Pyridox_ox_2"/>
    <property type="match status" value="1"/>
</dbReference>
<dbReference type="Gene3D" id="2.30.110.10">
    <property type="entry name" value="Electron Transport, Fmn-binding Protein, Chain A"/>
    <property type="match status" value="1"/>
</dbReference>
<dbReference type="AlphaFoldDB" id="A0A9D2H1L8"/>
<name>A0A9D2H1L8_9FIRM</name>
<dbReference type="InterPro" id="IPR024747">
    <property type="entry name" value="Pyridox_Oxase-rel"/>
</dbReference>
<dbReference type="SUPFAM" id="SSF50475">
    <property type="entry name" value="FMN-binding split barrel"/>
    <property type="match status" value="1"/>
</dbReference>
<comment type="caution">
    <text evidence="1">The sequence shown here is derived from an EMBL/GenBank/DDBJ whole genome shotgun (WGS) entry which is preliminary data.</text>
</comment>
<protein>
    <submittedName>
        <fullName evidence="1">Pyridoxamine 5'-phosphate oxidase family protein</fullName>
    </submittedName>
</protein>
<gene>
    <name evidence="1" type="ORF">H9797_05730</name>
</gene>
<dbReference type="PANTHER" id="PTHR34071:SF2">
    <property type="entry name" value="FLAVIN-NUCLEOTIDE-BINDING PROTEIN"/>
    <property type="match status" value="1"/>
</dbReference>
<dbReference type="Proteomes" id="UP000824221">
    <property type="component" value="Unassembled WGS sequence"/>
</dbReference>
<dbReference type="PANTHER" id="PTHR34071">
    <property type="entry name" value="5-NITROIMIDAZOLE ANTIBIOTICS RESISTANCE PROTEIN, NIMA-FAMILY-RELATED PROTEIN-RELATED"/>
    <property type="match status" value="1"/>
</dbReference>